<dbReference type="AlphaFoldDB" id="A0A170U8B1"/>
<sequence length="153" mass="17120">AFLNYEIACINFMKGATGAASSKYVFATLSAAKFARSIPWFLNALFIIAKTEFTANQFENGRLTLTAAKKACENFGQIRQAEFIDRALILLQHIKPSDFLKKDSILFGERKIIDSMPTDTLKNKVTEIMLSLRNIPAWRRLLVPGTGTAKQKS</sequence>
<dbReference type="EMBL" id="GEMB01007770">
    <property type="protein sequence ID" value="JAR95678.1"/>
    <property type="molecule type" value="Transcribed_RNA"/>
</dbReference>
<feature type="non-terminal residue" evidence="1">
    <location>
        <position position="153"/>
    </location>
</feature>
<feature type="non-terminal residue" evidence="1">
    <location>
        <position position="1"/>
    </location>
</feature>
<name>A0A170U8B1_TRIIF</name>
<protein>
    <submittedName>
        <fullName evidence="1">Uncharacterized protein</fullName>
    </submittedName>
</protein>
<reference evidence="1" key="1">
    <citation type="submission" date="2016-04" db="EMBL/GenBank/DDBJ databases">
        <authorList>
            <person name="Calderon-Fernandez G.M.Sr."/>
        </authorList>
    </citation>
    <scope>NUCLEOTIDE SEQUENCE</scope>
    <source>
        <strain evidence="1">Int1</strain>
        <tissue evidence="1">Integument</tissue>
    </source>
</reference>
<reference evidence="1" key="2">
    <citation type="journal article" date="2017" name="J. Med. Entomol.">
        <title>Transcriptome Analysis of the Triatoma infestans (Hemiptera: Reduviidae) Integument.</title>
        <authorList>
            <person name="Calderon-Fernandez G.M."/>
            <person name="Moriconi D.E."/>
            <person name="Dulbecco A.B."/>
            <person name="Juarez M.P."/>
        </authorList>
    </citation>
    <scope>NUCLEOTIDE SEQUENCE</scope>
    <source>
        <strain evidence="1">Int1</strain>
        <tissue evidence="1">Integument</tissue>
    </source>
</reference>
<proteinExistence type="predicted"/>
<accession>A0A170U8B1</accession>
<evidence type="ECO:0000313" key="1">
    <source>
        <dbReference type="EMBL" id="JAR95678.1"/>
    </source>
</evidence>
<organism evidence="1">
    <name type="scientific">Triatoma infestans</name>
    <name type="common">Assassin bug</name>
    <dbReference type="NCBI Taxonomy" id="30076"/>
    <lineage>
        <taxon>Eukaryota</taxon>
        <taxon>Metazoa</taxon>
        <taxon>Ecdysozoa</taxon>
        <taxon>Arthropoda</taxon>
        <taxon>Hexapoda</taxon>
        <taxon>Insecta</taxon>
        <taxon>Pterygota</taxon>
        <taxon>Neoptera</taxon>
        <taxon>Paraneoptera</taxon>
        <taxon>Hemiptera</taxon>
        <taxon>Heteroptera</taxon>
        <taxon>Panheteroptera</taxon>
        <taxon>Cimicomorpha</taxon>
        <taxon>Reduviidae</taxon>
        <taxon>Triatominae</taxon>
        <taxon>Triatoma</taxon>
    </lineage>
</organism>